<protein>
    <recommendedName>
        <fullName evidence="12">Innexin</fullName>
    </recommendedName>
</protein>
<keyword evidence="4" id="KW-1003">Cell membrane</keyword>
<keyword evidence="6" id="KW-0303">Gap junction</keyword>
<keyword evidence="3 12" id="KW-0813">Transport</keyword>
<dbReference type="AlphaFoldDB" id="A0A914BZB1"/>
<evidence type="ECO:0000313" key="14">
    <source>
        <dbReference type="Proteomes" id="UP000887540"/>
    </source>
</evidence>
<dbReference type="GO" id="GO:0005886">
    <property type="term" value="C:plasma membrane"/>
    <property type="evidence" value="ECO:0007669"/>
    <property type="project" value="UniProtKB-SubCell"/>
</dbReference>
<dbReference type="InterPro" id="IPR000990">
    <property type="entry name" value="Innexin"/>
</dbReference>
<evidence type="ECO:0000256" key="7">
    <source>
        <dbReference type="ARBA" id="ARBA00022949"/>
    </source>
</evidence>
<gene>
    <name evidence="12" type="primary">inx</name>
</gene>
<comment type="subcellular location">
    <subcellularLocation>
        <location evidence="1">Cell junction</location>
        <location evidence="1">Gap junction</location>
    </subcellularLocation>
    <subcellularLocation>
        <location evidence="2 12">Cell membrane</location>
        <topology evidence="2 12">Multi-pass membrane protein</topology>
    </subcellularLocation>
</comment>
<organism evidence="14 15">
    <name type="scientific">Acrobeloides nanus</name>
    <dbReference type="NCBI Taxonomy" id="290746"/>
    <lineage>
        <taxon>Eukaryota</taxon>
        <taxon>Metazoa</taxon>
        <taxon>Ecdysozoa</taxon>
        <taxon>Nematoda</taxon>
        <taxon>Chromadorea</taxon>
        <taxon>Rhabditida</taxon>
        <taxon>Tylenchina</taxon>
        <taxon>Cephalobomorpha</taxon>
        <taxon>Cephaloboidea</taxon>
        <taxon>Cephalobidae</taxon>
        <taxon>Acrobeloides</taxon>
    </lineage>
</organism>
<evidence type="ECO:0000256" key="3">
    <source>
        <dbReference type="ARBA" id="ARBA00022448"/>
    </source>
</evidence>
<feature type="compositionally biased region" description="Low complexity" evidence="13">
    <location>
        <begin position="373"/>
        <end position="386"/>
    </location>
</feature>
<keyword evidence="11 12" id="KW-0407">Ion channel</keyword>
<evidence type="ECO:0000256" key="8">
    <source>
        <dbReference type="ARBA" id="ARBA00022989"/>
    </source>
</evidence>
<reference evidence="15" key="1">
    <citation type="submission" date="2022-11" db="UniProtKB">
        <authorList>
            <consortium name="WormBaseParasite"/>
        </authorList>
    </citation>
    <scope>IDENTIFICATION</scope>
</reference>
<evidence type="ECO:0000256" key="6">
    <source>
        <dbReference type="ARBA" id="ARBA00022868"/>
    </source>
</evidence>
<keyword evidence="5 12" id="KW-0812">Transmembrane</keyword>
<feature type="transmembrane region" description="Helical" evidence="12">
    <location>
        <begin position="170"/>
        <end position="195"/>
    </location>
</feature>
<evidence type="ECO:0000256" key="4">
    <source>
        <dbReference type="ARBA" id="ARBA00022475"/>
    </source>
</evidence>
<evidence type="ECO:0000256" key="9">
    <source>
        <dbReference type="ARBA" id="ARBA00023065"/>
    </source>
</evidence>
<evidence type="ECO:0000256" key="10">
    <source>
        <dbReference type="ARBA" id="ARBA00023136"/>
    </source>
</evidence>
<dbReference type="WBParaSite" id="ACRNAN_Path_1348.g5297.t1">
    <property type="protein sequence ID" value="ACRNAN_Path_1348.g5297.t1"/>
    <property type="gene ID" value="ACRNAN_Path_1348.g5297"/>
</dbReference>
<sequence>MKMPMIGGEYLNKLFGSTTGINFTNIVNASQSVMEDNDGVTEVDEEKLCERLPVIADNFRSASSTHAFAAFLTFEICLVIAPLLLLIVVLPLMIGSTYRTYGLDIAIAWWENREWKGVPIKAALASKPTLQVPLVPRITYCDYHFVSMGNSHILTYRCYMDANWHERTALFTWAMLIFLAFINFVNLFFWVLWAIRMRNRRKRKFWVMKKWLNQEGFTLNERKYMADFAEIFKFGNLLLFYYIEAHTDRTVASAFCTALFQRWLEIQINDEIMPIDNRVVIHMPEPTAPPQSPERKIGWQLDGADTEAPESLPPSYSSGEPNLPRIYSYPRISLRHPRFHRRISYDSSRRRATYYDRYERRFKEVQPEKVNSATQAAATVDTTTQAEIATTSDASKKPAGK</sequence>
<comment type="caution">
    <text evidence="12">Lacks conserved residue(s) required for the propagation of feature annotation.</text>
</comment>
<evidence type="ECO:0000256" key="2">
    <source>
        <dbReference type="ARBA" id="ARBA00004651"/>
    </source>
</evidence>
<dbReference type="PROSITE" id="PS51013">
    <property type="entry name" value="PANNEXIN"/>
    <property type="match status" value="1"/>
</dbReference>
<evidence type="ECO:0000256" key="12">
    <source>
        <dbReference type="RuleBase" id="RU010713"/>
    </source>
</evidence>
<keyword evidence="7" id="KW-0965">Cell junction</keyword>
<dbReference type="GO" id="GO:0034220">
    <property type="term" value="P:monoatomic ion transmembrane transport"/>
    <property type="evidence" value="ECO:0007669"/>
    <property type="project" value="UniProtKB-KW"/>
</dbReference>
<dbReference type="GO" id="GO:0005243">
    <property type="term" value="F:gap junction channel activity"/>
    <property type="evidence" value="ECO:0007669"/>
    <property type="project" value="TreeGrafter"/>
</dbReference>
<evidence type="ECO:0000256" key="13">
    <source>
        <dbReference type="SAM" id="MobiDB-lite"/>
    </source>
</evidence>
<accession>A0A914BZB1</accession>
<keyword evidence="10 12" id="KW-0472">Membrane</keyword>
<evidence type="ECO:0000256" key="1">
    <source>
        <dbReference type="ARBA" id="ARBA00004610"/>
    </source>
</evidence>
<proteinExistence type="inferred from homology"/>
<dbReference type="PANTHER" id="PTHR11893">
    <property type="entry name" value="INNEXIN"/>
    <property type="match status" value="1"/>
</dbReference>
<feature type="region of interest" description="Disordered" evidence="13">
    <location>
        <begin position="372"/>
        <end position="401"/>
    </location>
</feature>
<evidence type="ECO:0000256" key="11">
    <source>
        <dbReference type="ARBA" id="ARBA00023303"/>
    </source>
</evidence>
<name>A0A914BZB1_9BILA</name>
<dbReference type="GO" id="GO:0005921">
    <property type="term" value="C:gap junction"/>
    <property type="evidence" value="ECO:0007669"/>
    <property type="project" value="UniProtKB-SubCell"/>
</dbReference>
<keyword evidence="8 12" id="KW-1133">Transmembrane helix</keyword>
<evidence type="ECO:0000313" key="15">
    <source>
        <dbReference type="WBParaSite" id="ACRNAN_Path_1348.g5297.t1"/>
    </source>
</evidence>
<comment type="similarity">
    <text evidence="12">Belongs to the pannexin family.</text>
</comment>
<keyword evidence="9 12" id="KW-0406">Ion transport</keyword>
<dbReference type="Pfam" id="PF00876">
    <property type="entry name" value="Innexin"/>
    <property type="match status" value="1"/>
</dbReference>
<dbReference type="Proteomes" id="UP000887540">
    <property type="component" value="Unplaced"/>
</dbReference>
<comment type="function">
    <text evidence="12">Structural component of the gap junctions.</text>
</comment>
<dbReference type="PANTHER" id="PTHR11893:SF20">
    <property type="entry name" value="INNEXIN-3"/>
    <property type="match status" value="1"/>
</dbReference>
<keyword evidence="14" id="KW-1185">Reference proteome</keyword>
<evidence type="ECO:0000256" key="5">
    <source>
        <dbReference type="ARBA" id="ARBA00022692"/>
    </source>
</evidence>
<feature type="transmembrane region" description="Helical" evidence="12">
    <location>
        <begin position="68"/>
        <end position="94"/>
    </location>
</feature>